<evidence type="ECO:0000313" key="1">
    <source>
        <dbReference type="EMBL" id="KAF5889190.1"/>
    </source>
</evidence>
<dbReference type="EMBL" id="QNUK01000849">
    <property type="protein sequence ID" value="KAF5889190.1"/>
    <property type="molecule type" value="Genomic_DNA"/>
</dbReference>
<organism evidence="1 2">
    <name type="scientific">Clarias magur</name>
    <name type="common">Asian catfish</name>
    <name type="synonym">Macropteronotus magur</name>
    <dbReference type="NCBI Taxonomy" id="1594786"/>
    <lineage>
        <taxon>Eukaryota</taxon>
        <taxon>Metazoa</taxon>
        <taxon>Chordata</taxon>
        <taxon>Craniata</taxon>
        <taxon>Vertebrata</taxon>
        <taxon>Euteleostomi</taxon>
        <taxon>Actinopterygii</taxon>
        <taxon>Neopterygii</taxon>
        <taxon>Teleostei</taxon>
        <taxon>Ostariophysi</taxon>
        <taxon>Siluriformes</taxon>
        <taxon>Clariidae</taxon>
        <taxon>Clarias</taxon>
    </lineage>
</organism>
<comment type="caution">
    <text evidence="1">The sequence shown here is derived from an EMBL/GenBank/DDBJ whole genome shotgun (WGS) entry which is preliminary data.</text>
</comment>
<accession>A0A8J4U1S3</accession>
<keyword evidence="2" id="KW-1185">Reference proteome</keyword>
<name>A0A8J4U1S3_CLAMG</name>
<proteinExistence type="predicted"/>
<gene>
    <name evidence="1" type="ORF">DAT39_021108</name>
</gene>
<reference evidence="1" key="1">
    <citation type="submission" date="2020-07" db="EMBL/GenBank/DDBJ databases">
        <title>Clarias magur genome sequencing, assembly and annotation.</title>
        <authorList>
            <person name="Kushwaha B."/>
            <person name="Kumar R."/>
            <person name="Das P."/>
            <person name="Joshi C.G."/>
            <person name="Kumar D."/>
            <person name="Nagpure N.S."/>
            <person name="Pandey M."/>
            <person name="Agarwal S."/>
            <person name="Srivastava S."/>
            <person name="Singh M."/>
            <person name="Sahoo L."/>
            <person name="Jayasankar P."/>
            <person name="Meher P.K."/>
            <person name="Koringa P.G."/>
            <person name="Iquebal M.A."/>
            <person name="Das S.P."/>
            <person name="Bit A."/>
            <person name="Patnaik S."/>
            <person name="Patel N."/>
            <person name="Shah T.M."/>
            <person name="Hinsu A."/>
            <person name="Jena J.K."/>
        </authorList>
    </citation>
    <scope>NUCLEOTIDE SEQUENCE</scope>
    <source>
        <strain evidence="1">CIFAMagur01</strain>
        <tissue evidence="1">Testis</tissue>
    </source>
</reference>
<evidence type="ECO:0000313" key="2">
    <source>
        <dbReference type="Proteomes" id="UP000727407"/>
    </source>
</evidence>
<sequence>MSDTRRNSSGFQRRNAFSVQRRSAKVVKESRISPSLPLHVVNVSQRDKFTSRGPTFIFNIKDLRLK</sequence>
<dbReference type="AlphaFoldDB" id="A0A8J4U1S3"/>
<protein>
    <submittedName>
        <fullName evidence="1">Uncharacterized protein</fullName>
    </submittedName>
</protein>
<dbReference type="Proteomes" id="UP000727407">
    <property type="component" value="Unassembled WGS sequence"/>
</dbReference>